<dbReference type="Pfam" id="PF01042">
    <property type="entry name" value="Ribonuc_L-PSP"/>
    <property type="match status" value="1"/>
</dbReference>
<dbReference type="PANTHER" id="PTHR11803:SF58">
    <property type="entry name" value="PROTEIN HMF1-RELATED"/>
    <property type="match status" value="1"/>
</dbReference>
<dbReference type="GO" id="GO:0019239">
    <property type="term" value="F:deaminase activity"/>
    <property type="evidence" value="ECO:0007669"/>
    <property type="project" value="TreeGrafter"/>
</dbReference>
<reference evidence="3" key="1">
    <citation type="journal article" date="2016" name="Genome Announc.">
        <title>Genome sequences of three species of Hanseniaspora isolated from spontaneous wine fermentations.</title>
        <authorList>
            <person name="Sternes P.R."/>
            <person name="Lee D."/>
            <person name="Kutyna D.R."/>
            <person name="Borneman A.R."/>
        </authorList>
    </citation>
    <scope>NUCLEOTIDE SEQUENCE [LARGE SCALE GENOMIC DNA]</scope>
    <source>
        <strain evidence="3">AWRI3579</strain>
    </source>
</reference>
<organism evidence="2 3">
    <name type="scientific">Hanseniaspora osmophila</name>
    <dbReference type="NCBI Taxonomy" id="56408"/>
    <lineage>
        <taxon>Eukaryota</taxon>
        <taxon>Fungi</taxon>
        <taxon>Dikarya</taxon>
        <taxon>Ascomycota</taxon>
        <taxon>Saccharomycotina</taxon>
        <taxon>Saccharomycetes</taxon>
        <taxon>Saccharomycodales</taxon>
        <taxon>Saccharomycodaceae</taxon>
        <taxon>Hanseniaspora</taxon>
    </lineage>
</organism>
<dbReference type="PROSITE" id="PS01094">
    <property type="entry name" value="UPF0076"/>
    <property type="match status" value="1"/>
</dbReference>
<dbReference type="GO" id="GO:0005829">
    <property type="term" value="C:cytosol"/>
    <property type="evidence" value="ECO:0007669"/>
    <property type="project" value="TreeGrafter"/>
</dbReference>
<dbReference type="OrthoDB" id="309640at2759"/>
<dbReference type="InterPro" id="IPR006056">
    <property type="entry name" value="RidA"/>
</dbReference>
<evidence type="ECO:0000313" key="3">
    <source>
        <dbReference type="Proteomes" id="UP000095728"/>
    </source>
</evidence>
<dbReference type="Proteomes" id="UP000095728">
    <property type="component" value="Unassembled WGS sequence"/>
</dbReference>
<accession>A0A1E5RBV3</accession>
<dbReference type="NCBIfam" id="TIGR00004">
    <property type="entry name" value="Rid family detoxifying hydrolase"/>
    <property type="match status" value="1"/>
</dbReference>
<comment type="caution">
    <text evidence="2">The sequence shown here is derived from an EMBL/GenBank/DDBJ whole genome shotgun (WGS) entry which is preliminary data.</text>
</comment>
<dbReference type="InterPro" id="IPR006175">
    <property type="entry name" value="YjgF/YER057c/UK114"/>
</dbReference>
<protein>
    <submittedName>
        <fullName evidence="2">Protein MMF1, mitochondrial</fullName>
    </submittedName>
</protein>
<dbReference type="FunFam" id="3.30.1330.40:FF:000001">
    <property type="entry name" value="L-PSP family endoribonuclease"/>
    <property type="match status" value="1"/>
</dbReference>
<proteinExistence type="inferred from homology"/>
<dbReference type="InterPro" id="IPR035959">
    <property type="entry name" value="RutC-like_sf"/>
</dbReference>
<name>A0A1E5RBV3_9ASCO</name>
<dbReference type="InParanoid" id="A0A1E5RBV3"/>
<dbReference type="CDD" id="cd00448">
    <property type="entry name" value="YjgF_YER057c_UK114_family"/>
    <property type="match status" value="1"/>
</dbReference>
<dbReference type="Gene3D" id="3.30.1330.40">
    <property type="entry name" value="RutC-like"/>
    <property type="match status" value="1"/>
</dbReference>
<dbReference type="EMBL" id="LPNM01000008">
    <property type="protein sequence ID" value="OEJ84375.1"/>
    <property type="molecule type" value="Genomic_DNA"/>
</dbReference>
<dbReference type="PANTHER" id="PTHR11803">
    <property type="entry name" value="2-IMINOBUTANOATE/2-IMINOPROPANOATE DEAMINASE RIDA"/>
    <property type="match status" value="1"/>
</dbReference>
<dbReference type="SUPFAM" id="SSF55298">
    <property type="entry name" value="YjgF-like"/>
    <property type="match status" value="1"/>
</dbReference>
<sequence length="124" mass="13125">MIEAISTTNAPPAAAVYSSAIKANGFIYCSGQIPMTPDSKLVEGSIADKAHQVITNIKNVVEAAGSSLDKIVKVNVFLADIKYFAEFNEVYAQYFSAHRPARSCVAVAALPLGADLEMECIAVA</sequence>
<dbReference type="InterPro" id="IPR019897">
    <property type="entry name" value="RidA_CS"/>
</dbReference>
<evidence type="ECO:0000256" key="1">
    <source>
        <dbReference type="ARBA" id="ARBA00010552"/>
    </source>
</evidence>
<dbReference type="AlphaFoldDB" id="A0A1E5RBV3"/>
<comment type="similarity">
    <text evidence="1">Belongs to the RutC family.</text>
</comment>
<keyword evidence="3" id="KW-1185">Reference proteome</keyword>
<dbReference type="GO" id="GO:0005739">
    <property type="term" value="C:mitochondrion"/>
    <property type="evidence" value="ECO:0007669"/>
    <property type="project" value="UniProtKB-ARBA"/>
</dbReference>
<gene>
    <name evidence="2" type="ORF">AWRI3579_g2970</name>
</gene>
<evidence type="ECO:0000313" key="2">
    <source>
        <dbReference type="EMBL" id="OEJ84375.1"/>
    </source>
</evidence>
<dbReference type="STRING" id="56408.A0A1E5RBV3"/>